<proteinExistence type="predicted"/>
<feature type="signal peptide" evidence="1">
    <location>
        <begin position="1"/>
        <end position="21"/>
    </location>
</feature>
<accession>A0A979FFH6</accession>
<gene>
    <name evidence="3" type="primary">LOC125177621</name>
</gene>
<dbReference type="AlphaFoldDB" id="A0A979FFH6"/>
<keyword evidence="1" id="KW-0732">Signal</keyword>
<name>A0A979FFH6_HYAAZ</name>
<evidence type="ECO:0000256" key="1">
    <source>
        <dbReference type="SAM" id="SignalP"/>
    </source>
</evidence>
<protein>
    <submittedName>
        <fullName evidence="3">Uncharacterized protein LOC125177621</fullName>
    </submittedName>
</protein>
<dbReference type="OrthoDB" id="6401856at2759"/>
<dbReference type="Proteomes" id="UP000694843">
    <property type="component" value="Unplaced"/>
</dbReference>
<dbReference type="RefSeq" id="XP_047735661.1">
    <property type="nucleotide sequence ID" value="XM_047879705.1"/>
</dbReference>
<dbReference type="GeneID" id="125177621"/>
<reference evidence="3" key="1">
    <citation type="submission" date="2025-08" db="UniProtKB">
        <authorList>
            <consortium name="RefSeq"/>
        </authorList>
    </citation>
    <scope>IDENTIFICATION</scope>
    <source>
        <tissue evidence="3">Whole organism</tissue>
    </source>
</reference>
<feature type="chain" id="PRO_5037800694" evidence="1">
    <location>
        <begin position="22"/>
        <end position="168"/>
    </location>
</feature>
<evidence type="ECO:0000313" key="2">
    <source>
        <dbReference type="Proteomes" id="UP000694843"/>
    </source>
</evidence>
<dbReference type="KEGG" id="hazt:125177621"/>
<organism evidence="2 3">
    <name type="scientific">Hyalella azteca</name>
    <name type="common">Amphipod</name>
    <dbReference type="NCBI Taxonomy" id="294128"/>
    <lineage>
        <taxon>Eukaryota</taxon>
        <taxon>Metazoa</taxon>
        <taxon>Ecdysozoa</taxon>
        <taxon>Arthropoda</taxon>
        <taxon>Crustacea</taxon>
        <taxon>Multicrustacea</taxon>
        <taxon>Malacostraca</taxon>
        <taxon>Eumalacostraca</taxon>
        <taxon>Peracarida</taxon>
        <taxon>Amphipoda</taxon>
        <taxon>Senticaudata</taxon>
        <taxon>Talitrida</taxon>
        <taxon>Talitroidea</taxon>
        <taxon>Hyalellidae</taxon>
        <taxon>Hyalella</taxon>
    </lineage>
</organism>
<keyword evidence="2" id="KW-1185">Reference proteome</keyword>
<evidence type="ECO:0000313" key="3">
    <source>
        <dbReference type="RefSeq" id="XP_047735661.1"/>
    </source>
</evidence>
<sequence>MKRPKLSCALTGLCFVLGGLAQGPMIGPCSAPNTTENFNDAYIRRGGLLSTQESTAQAHAVSAPATLTLHSLPDGAFGGGSGAVTFSVIKAERGVLELISCISEGLLHREHRQVLISTTLLRSMMTAGLSLHSAAGDPLNLNVGLREVLRSGSGATASPRQCILLRFS</sequence>